<gene>
    <name evidence="1" type="ORF">DNTS_027508</name>
</gene>
<keyword evidence="2" id="KW-1185">Reference proteome</keyword>
<evidence type="ECO:0000313" key="2">
    <source>
        <dbReference type="Proteomes" id="UP000316079"/>
    </source>
</evidence>
<reference evidence="1 2" key="1">
    <citation type="journal article" date="2019" name="Sci. Data">
        <title>Hybrid genome assembly and annotation of Danionella translucida.</title>
        <authorList>
            <person name="Kadobianskyi M."/>
            <person name="Schulze L."/>
            <person name="Schuelke M."/>
            <person name="Judkewitz B."/>
        </authorList>
    </citation>
    <scope>NUCLEOTIDE SEQUENCE [LARGE SCALE GENOMIC DNA]</scope>
    <source>
        <strain evidence="1 2">Bolton</strain>
    </source>
</reference>
<proteinExistence type="predicted"/>
<sequence>MFTPLQAVSLIPVLSPSLTFPGNACQNGLVPALVRAPLPSVPPSLGMKHFLPFPLESLVPRFNSGPSVFSCHKCC</sequence>
<dbReference type="Proteomes" id="UP000316079">
    <property type="component" value="Unassembled WGS sequence"/>
</dbReference>
<name>A0A553RL85_9TELE</name>
<organism evidence="1 2">
    <name type="scientific">Danionella cerebrum</name>
    <dbReference type="NCBI Taxonomy" id="2873325"/>
    <lineage>
        <taxon>Eukaryota</taxon>
        <taxon>Metazoa</taxon>
        <taxon>Chordata</taxon>
        <taxon>Craniata</taxon>
        <taxon>Vertebrata</taxon>
        <taxon>Euteleostomi</taxon>
        <taxon>Actinopterygii</taxon>
        <taxon>Neopterygii</taxon>
        <taxon>Teleostei</taxon>
        <taxon>Ostariophysi</taxon>
        <taxon>Cypriniformes</taxon>
        <taxon>Danionidae</taxon>
        <taxon>Danioninae</taxon>
        <taxon>Danionella</taxon>
    </lineage>
</organism>
<evidence type="ECO:0000313" key="1">
    <source>
        <dbReference type="EMBL" id="TRZ02943.1"/>
    </source>
</evidence>
<protein>
    <submittedName>
        <fullName evidence="1">Uncharacterized protein</fullName>
    </submittedName>
</protein>
<dbReference type="EMBL" id="SRMA01018815">
    <property type="protein sequence ID" value="TRZ02943.1"/>
    <property type="molecule type" value="Genomic_DNA"/>
</dbReference>
<comment type="caution">
    <text evidence="1">The sequence shown here is derived from an EMBL/GenBank/DDBJ whole genome shotgun (WGS) entry which is preliminary data.</text>
</comment>
<dbReference type="OrthoDB" id="9448812at2759"/>
<dbReference type="AlphaFoldDB" id="A0A553RL85"/>
<accession>A0A553RL85</accession>